<comment type="caution">
    <text evidence="6">The sequence shown here is derived from an EMBL/GenBank/DDBJ whole genome shotgun (WGS) entry which is preliminary data.</text>
</comment>
<reference evidence="7" key="1">
    <citation type="journal article" date="2019" name="Int. J. Syst. Evol. Microbiol.">
        <title>The Global Catalogue of Microorganisms (GCM) 10K type strain sequencing project: providing services to taxonomists for standard genome sequencing and annotation.</title>
        <authorList>
            <consortium name="The Broad Institute Genomics Platform"/>
            <consortium name="The Broad Institute Genome Sequencing Center for Infectious Disease"/>
            <person name="Wu L."/>
            <person name="Ma J."/>
        </authorList>
    </citation>
    <scope>NUCLEOTIDE SEQUENCE [LARGE SCALE GENOMIC DNA]</scope>
    <source>
        <strain evidence="7">JCM 18961</strain>
    </source>
</reference>
<keyword evidence="7" id="KW-1185">Reference proteome</keyword>
<evidence type="ECO:0000313" key="6">
    <source>
        <dbReference type="EMBL" id="GAA4727866.1"/>
    </source>
</evidence>
<protein>
    <recommendedName>
        <fullName evidence="5">NlpC/P60 domain-containing protein</fullName>
    </recommendedName>
</protein>
<dbReference type="Pfam" id="PF00877">
    <property type="entry name" value="NLPC_P60"/>
    <property type="match status" value="1"/>
</dbReference>
<keyword evidence="4" id="KW-0788">Thiol protease</keyword>
<dbReference type="PROSITE" id="PS51935">
    <property type="entry name" value="NLPC_P60"/>
    <property type="match status" value="1"/>
</dbReference>
<name>A0ABP8YGM7_9MICO</name>
<feature type="domain" description="NlpC/P60" evidence="5">
    <location>
        <begin position="134"/>
        <end position="245"/>
    </location>
</feature>
<dbReference type="Gene3D" id="3.90.1720.10">
    <property type="entry name" value="endopeptidase domain like (from Nostoc punctiforme)"/>
    <property type="match status" value="1"/>
</dbReference>
<dbReference type="RefSeq" id="WP_345504261.1">
    <property type="nucleotide sequence ID" value="NZ_BAABLO010000011.1"/>
</dbReference>
<evidence type="ECO:0000256" key="4">
    <source>
        <dbReference type="ARBA" id="ARBA00022807"/>
    </source>
</evidence>
<organism evidence="6 7">
    <name type="scientific">Pedococcus ginsenosidimutans</name>
    <dbReference type="NCBI Taxonomy" id="490570"/>
    <lineage>
        <taxon>Bacteria</taxon>
        <taxon>Bacillati</taxon>
        <taxon>Actinomycetota</taxon>
        <taxon>Actinomycetes</taxon>
        <taxon>Micrococcales</taxon>
        <taxon>Intrasporangiaceae</taxon>
        <taxon>Pedococcus</taxon>
    </lineage>
</organism>
<gene>
    <name evidence="6" type="ORF">GCM10025782_28230</name>
</gene>
<evidence type="ECO:0000256" key="3">
    <source>
        <dbReference type="ARBA" id="ARBA00022801"/>
    </source>
</evidence>
<accession>A0ABP8YGM7</accession>
<sequence length="245" mass="24792">MSSHAAGRHRAPGRFNPVSELAGIAAKSAQPAVKTTAVIAASGGLVASFALPASAAPAARPATKGASTAAAPVAVQAPKAAAPQAADAFGVIGFKATAKPKPKPKPKPVVVAVPERAPQAASRSTQRTAPVVSKPAVGGILGIAAQYAGIMYVYGGTTPAGFDCSGYTAYVFRQAGINLPRTAEEQRQATTPVSNPQPGDLVFFGSPAYHVGIYAGNGMMWDSPRTGKAVGLRSIWSSDVTYGRP</sequence>
<dbReference type="InterPro" id="IPR038765">
    <property type="entry name" value="Papain-like_cys_pep_sf"/>
</dbReference>
<comment type="similarity">
    <text evidence="1">Belongs to the peptidase C40 family.</text>
</comment>
<dbReference type="Proteomes" id="UP001500556">
    <property type="component" value="Unassembled WGS sequence"/>
</dbReference>
<dbReference type="SUPFAM" id="SSF54001">
    <property type="entry name" value="Cysteine proteinases"/>
    <property type="match status" value="1"/>
</dbReference>
<dbReference type="InterPro" id="IPR051202">
    <property type="entry name" value="Peptidase_C40"/>
</dbReference>
<evidence type="ECO:0000259" key="5">
    <source>
        <dbReference type="PROSITE" id="PS51935"/>
    </source>
</evidence>
<dbReference type="PANTHER" id="PTHR47053">
    <property type="entry name" value="MUREIN DD-ENDOPEPTIDASE MEPH-RELATED"/>
    <property type="match status" value="1"/>
</dbReference>
<evidence type="ECO:0000256" key="2">
    <source>
        <dbReference type="ARBA" id="ARBA00022670"/>
    </source>
</evidence>
<evidence type="ECO:0000256" key="1">
    <source>
        <dbReference type="ARBA" id="ARBA00007074"/>
    </source>
</evidence>
<dbReference type="EMBL" id="BAABLO010000011">
    <property type="protein sequence ID" value="GAA4727866.1"/>
    <property type="molecule type" value="Genomic_DNA"/>
</dbReference>
<proteinExistence type="inferred from homology"/>
<keyword evidence="2" id="KW-0645">Protease</keyword>
<evidence type="ECO:0000313" key="7">
    <source>
        <dbReference type="Proteomes" id="UP001500556"/>
    </source>
</evidence>
<keyword evidence="3" id="KW-0378">Hydrolase</keyword>
<dbReference type="PANTHER" id="PTHR47053:SF1">
    <property type="entry name" value="MUREIN DD-ENDOPEPTIDASE MEPH-RELATED"/>
    <property type="match status" value="1"/>
</dbReference>
<dbReference type="InterPro" id="IPR000064">
    <property type="entry name" value="NLP_P60_dom"/>
</dbReference>